<feature type="transmembrane region" description="Helical" evidence="9">
    <location>
        <begin position="75"/>
        <end position="91"/>
    </location>
</feature>
<keyword evidence="9" id="KW-0812">Transmembrane</keyword>
<dbReference type="InterPro" id="IPR003594">
    <property type="entry name" value="HATPase_dom"/>
</dbReference>
<evidence type="ECO:0000313" key="13">
    <source>
        <dbReference type="Proteomes" id="UP000660745"/>
    </source>
</evidence>
<keyword evidence="7" id="KW-0067">ATP-binding</keyword>
<feature type="domain" description="Histidine kinase/HSP90-like ATPase" evidence="10">
    <location>
        <begin position="296"/>
        <end position="380"/>
    </location>
</feature>
<keyword evidence="3" id="KW-0597">Phosphoprotein</keyword>
<evidence type="ECO:0000256" key="9">
    <source>
        <dbReference type="SAM" id="Phobius"/>
    </source>
</evidence>
<dbReference type="AlphaFoldDB" id="A0A918AF21"/>
<reference evidence="12" key="1">
    <citation type="journal article" date="2014" name="Int. J. Syst. Evol. Microbiol.">
        <title>Complete genome sequence of Corynebacterium casei LMG S-19264T (=DSM 44701T), isolated from a smear-ripened cheese.</title>
        <authorList>
            <consortium name="US DOE Joint Genome Institute (JGI-PGF)"/>
            <person name="Walter F."/>
            <person name="Albersmeier A."/>
            <person name="Kalinowski J."/>
            <person name="Ruckert C."/>
        </authorList>
    </citation>
    <scope>NUCLEOTIDE SEQUENCE</scope>
    <source>
        <strain evidence="12">CGMCC 4.7430</strain>
    </source>
</reference>
<comment type="catalytic activity">
    <reaction evidence="1">
        <text>ATP + protein L-histidine = ADP + protein N-phospho-L-histidine.</text>
        <dbReference type="EC" id="2.7.13.3"/>
    </reaction>
</comment>
<dbReference type="Proteomes" id="UP000660745">
    <property type="component" value="Unassembled WGS sequence"/>
</dbReference>
<keyword evidence="9" id="KW-1133">Transmembrane helix</keyword>
<dbReference type="GO" id="GO:0000155">
    <property type="term" value="F:phosphorelay sensor kinase activity"/>
    <property type="evidence" value="ECO:0007669"/>
    <property type="project" value="InterPro"/>
</dbReference>
<dbReference type="Gene3D" id="1.20.5.1930">
    <property type="match status" value="1"/>
</dbReference>
<name>A0A918AF21_9ACTN</name>
<keyword evidence="4" id="KW-0808">Transferase</keyword>
<dbReference type="InterPro" id="IPR050482">
    <property type="entry name" value="Sensor_HK_TwoCompSys"/>
</dbReference>
<dbReference type="GO" id="GO:0005524">
    <property type="term" value="F:ATP binding"/>
    <property type="evidence" value="ECO:0007669"/>
    <property type="project" value="UniProtKB-KW"/>
</dbReference>
<evidence type="ECO:0000313" key="12">
    <source>
        <dbReference type="EMBL" id="GGP17309.1"/>
    </source>
</evidence>
<dbReference type="Pfam" id="PF07730">
    <property type="entry name" value="HisKA_3"/>
    <property type="match status" value="1"/>
</dbReference>
<evidence type="ECO:0000256" key="3">
    <source>
        <dbReference type="ARBA" id="ARBA00022553"/>
    </source>
</evidence>
<evidence type="ECO:0000256" key="6">
    <source>
        <dbReference type="ARBA" id="ARBA00022777"/>
    </source>
</evidence>
<feature type="domain" description="Signal transduction histidine kinase subgroup 3 dimerisation and phosphoacceptor" evidence="11">
    <location>
        <begin position="187"/>
        <end position="252"/>
    </location>
</feature>
<reference evidence="12" key="2">
    <citation type="submission" date="2020-09" db="EMBL/GenBank/DDBJ databases">
        <authorList>
            <person name="Sun Q."/>
            <person name="Zhou Y."/>
        </authorList>
    </citation>
    <scope>NUCLEOTIDE SEQUENCE</scope>
    <source>
        <strain evidence="12">CGMCC 4.7430</strain>
    </source>
</reference>
<dbReference type="GO" id="GO:0016020">
    <property type="term" value="C:membrane"/>
    <property type="evidence" value="ECO:0007669"/>
    <property type="project" value="InterPro"/>
</dbReference>
<evidence type="ECO:0000256" key="5">
    <source>
        <dbReference type="ARBA" id="ARBA00022741"/>
    </source>
</evidence>
<gene>
    <name evidence="12" type="ORF">GCM10012278_84700</name>
</gene>
<evidence type="ECO:0000256" key="1">
    <source>
        <dbReference type="ARBA" id="ARBA00000085"/>
    </source>
</evidence>
<dbReference type="Pfam" id="PF02518">
    <property type="entry name" value="HATPase_c"/>
    <property type="match status" value="1"/>
</dbReference>
<feature type="transmembrane region" description="Helical" evidence="9">
    <location>
        <begin position="144"/>
        <end position="168"/>
    </location>
</feature>
<evidence type="ECO:0000256" key="4">
    <source>
        <dbReference type="ARBA" id="ARBA00022679"/>
    </source>
</evidence>
<evidence type="ECO:0000259" key="10">
    <source>
        <dbReference type="Pfam" id="PF02518"/>
    </source>
</evidence>
<keyword evidence="9" id="KW-0472">Membrane</keyword>
<dbReference type="EC" id="2.7.13.3" evidence="2"/>
<feature type="transmembrane region" description="Helical" evidence="9">
    <location>
        <begin position="52"/>
        <end position="68"/>
    </location>
</feature>
<organism evidence="12 13">
    <name type="scientific">Nonomuraea glycinis</name>
    <dbReference type="NCBI Taxonomy" id="2047744"/>
    <lineage>
        <taxon>Bacteria</taxon>
        <taxon>Bacillati</taxon>
        <taxon>Actinomycetota</taxon>
        <taxon>Actinomycetes</taxon>
        <taxon>Streptosporangiales</taxon>
        <taxon>Streptosporangiaceae</taxon>
        <taxon>Nonomuraea</taxon>
    </lineage>
</organism>
<dbReference type="EMBL" id="BMNK01000023">
    <property type="protein sequence ID" value="GGP17309.1"/>
    <property type="molecule type" value="Genomic_DNA"/>
</dbReference>
<proteinExistence type="predicted"/>
<evidence type="ECO:0000256" key="8">
    <source>
        <dbReference type="ARBA" id="ARBA00023012"/>
    </source>
</evidence>
<dbReference type="InterPro" id="IPR011712">
    <property type="entry name" value="Sig_transdc_His_kin_sub3_dim/P"/>
</dbReference>
<protein>
    <recommendedName>
        <fullName evidence="2">histidine kinase</fullName>
        <ecNumber evidence="2">2.7.13.3</ecNumber>
    </recommendedName>
</protein>
<sequence length="386" mass="40643">MTDSPPRLTDSPPRREPAPVRHFARVTDVALAGVTTVMFVAVALATGVHSPWHGPIPLALLLGALLLVRRRWPMTVLLLSIGGIFVYHLGGGESPAGWIWPAAVAYYTAATTPRVRWVAAIGLAQLIYSAIDFRWALDSNPTRYAFHLVGEGLLLVLLIAAGLAYAAALRWGERLRETDSRARAAEERLRVSHEVHDIVAHTLALVGVQLNVAADTLHEDPEAAAAALSLAKEVRNRAMADLRSLIAVLRDSPGDTAPHLDPASLGRLVADARDAGLDVTLDEHGDRAAVPALPAIAVYRVVQESLANTIKHAGASKAEVTIGYGPRSITVEVTDNGRGGTGDVIEGHGMTGMRERVSALGGALTAGPTPAGFAVRADIPVAGSTA</sequence>
<evidence type="ECO:0000256" key="2">
    <source>
        <dbReference type="ARBA" id="ARBA00012438"/>
    </source>
</evidence>
<keyword evidence="8" id="KW-0902">Two-component regulatory system</keyword>
<keyword evidence="5" id="KW-0547">Nucleotide-binding</keyword>
<dbReference type="Gene3D" id="3.30.565.10">
    <property type="entry name" value="Histidine kinase-like ATPase, C-terminal domain"/>
    <property type="match status" value="1"/>
</dbReference>
<keyword evidence="6 12" id="KW-0418">Kinase</keyword>
<accession>A0A918AF21</accession>
<dbReference type="RefSeq" id="WP_189144410.1">
    <property type="nucleotide sequence ID" value="NZ_BMNK01000023.1"/>
</dbReference>
<dbReference type="SUPFAM" id="SSF55874">
    <property type="entry name" value="ATPase domain of HSP90 chaperone/DNA topoisomerase II/histidine kinase"/>
    <property type="match status" value="1"/>
</dbReference>
<keyword evidence="13" id="KW-1185">Reference proteome</keyword>
<dbReference type="GO" id="GO:0046983">
    <property type="term" value="F:protein dimerization activity"/>
    <property type="evidence" value="ECO:0007669"/>
    <property type="project" value="InterPro"/>
</dbReference>
<evidence type="ECO:0000256" key="7">
    <source>
        <dbReference type="ARBA" id="ARBA00022840"/>
    </source>
</evidence>
<dbReference type="InterPro" id="IPR036890">
    <property type="entry name" value="HATPase_C_sf"/>
</dbReference>
<evidence type="ECO:0000259" key="11">
    <source>
        <dbReference type="Pfam" id="PF07730"/>
    </source>
</evidence>
<dbReference type="CDD" id="cd16917">
    <property type="entry name" value="HATPase_UhpB-NarQ-NarX-like"/>
    <property type="match status" value="1"/>
</dbReference>
<comment type="caution">
    <text evidence="12">The sequence shown here is derived from an EMBL/GenBank/DDBJ whole genome shotgun (WGS) entry which is preliminary data.</text>
</comment>
<dbReference type="PANTHER" id="PTHR24421:SF10">
    <property type="entry name" value="NITRATE_NITRITE SENSOR PROTEIN NARQ"/>
    <property type="match status" value="1"/>
</dbReference>
<dbReference type="PANTHER" id="PTHR24421">
    <property type="entry name" value="NITRATE/NITRITE SENSOR PROTEIN NARX-RELATED"/>
    <property type="match status" value="1"/>
</dbReference>
<feature type="transmembrane region" description="Helical" evidence="9">
    <location>
        <begin position="23"/>
        <end position="46"/>
    </location>
</feature>